<dbReference type="PANTHER" id="PTHR43806">
    <property type="entry name" value="PEPTIDASE S8"/>
    <property type="match status" value="1"/>
</dbReference>
<dbReference type="SUPFAM" id="SSF52743">
    <property type="entry name" value="Subtilisin-like"/>
    <property type="match status" value="1"/>
</dbReference>
<keyword evidence="2 5" id="KW-0645">Protease</keyword>
<dbReference type="InterPro" id="IPR000209">
    <property type="entry name" value="Peptidase_S8/S53_dom"/>
</dbReference>
<feature type="domain" description="Peptidase S8/S53" evidence="7">
    <location>
        <begin position="157"/>
        <end position="441"/>
    </location>
</feature>
<dbReference type="RefSeq" id="WP_090893579.1">
    <property type="nucleotide sequence ID" value="NZ_CZPZ01000001.1"/>
</dbReference>
<organism evidence="8 9">
    <name type="scientific">Candidatus Nitrospira nitrificans</name>
    <dbReference type="NCBI Taxonomy" id="1742973"/>
    <lineage>
        <taxon>Bacteria</taxon>
        <taxon>Pseudomonadati</taxon>
        <taxon>Nitrospirota</taxon>
        <taxon>Nitrospiria</taxon>
        <taxon>Nitrospirales</taxon>
        <taxon>Nitrospiraceae</taxon>
        <taxon>Nitrospira</taxon>
    </lineage>
</organism>
<dbReference type="InterPro" id="IPR015500">
    <property type="entry name" value="Peptidase_S8_subtilisin-rel"/>
</dbReference>
<dbReference type="AlphaFoldDB" id="A0A0S4L640"/>
<dbReference type="PROSITE" id="PS51892">
    <property type="entry name" value="SUBTILASE"/>
    <property type="match status" value="1"/>
</dbReference>
<dbReference type="PROSITE" id="PS00136">
    <property type="entry name" value="SUBTILASE_ASP"/>
    <property type="match status" value="1"/>
</dbReference>
<dbReference type="Gene3D" id="3.40.50.200">
    <property type="entry name" value="Peptidase S8/S53 domain"/>
    <property type="match status" value="1"/>
</dbReference>
<dbReference type="PROSITE" id="PS00137">
    <property type="entry name" value="SUBTILASE_HIS"/>
    <property type="match status" value="1"/>
</dbReference>
<feature type="active site" description="Charge relay system" evidence="5">
    <location>
        <position position="403"/>
    </location>
</feature>
<dbReference type="InterPro" id="IPR023828">
    <property type="entry name" value="Peptidase_S8_Ser-AS"/>
</dbReference>
<dbReference type="PRINTS" id="PR00723">
    <property type="entry name" value="SUBTILISIN"/>
</dbReference>
<evidence type="ECO:0000313" key="8">
    <source>
        <dbReference type="EMBL" id="CUS31339.1"/>
    </source>
</evidence>
<dbReference type="OrthoDB" id="9790784at2"/>
<dbReference type="Proteomes" id="UP000198736">
    <property type="component" value="Unassembled WGS sequence"/>
</dbReference>
<protein>
    <submittedName>
        <fullName evidence="8">Subtilisin-like serine protease</fullName>
    </submittedName>
</protein>
<evidence type="ECO:0000259" key="7">
    <source>
        <dbReference type="Pfam" id="PF00082"/>
    </source>
</evidence>
<evidence type="ECO:0000256" key="6">
    <source>
        <dbReference type="RuleBase" id="RU003355"/>
    </source>
</evidence>
<dbReference type="STRING" id="1742973.COMA2_10051"/>
<dbReference type="EMBL" id="CZPZ01000001">
    <property type="protein sequence ID" value="CUS31339.1"/>
    <property type="molecule type" value="Genomic_DNA"/>
</dbReference>
<evidence type="ECO:0000256" key="1">
    <source>
        <dbReference type="ARBA" id="ARBA00011073"/>
    </source>
</evidence>
<name>A0A0S4L640_9BACT</name>
<dbReference type="GO" id="GO:0006508">
    <property type="term" value="P:proteolysis"/>
    <property type="evidence" value="ECO:0007669"/>
    <property type="project" value="UniProtKB-KW"/>
</dbReference>
<dbReference type="InterPro" id="IPR023827">
    <property type="entry name" value="Peptidase_S8_Asp-AS"/>
</dbReference>
<accession>A0A0S4L640</accession>
<dbReference type="InterPro" id="IPR050131">
    <property type="entry name" value="Peptidase_S8_subtilisin-like"/>
</dbReference>
<keyword evidence="3 5" id="KW-0378">Hydrolase</keyword>
<evidence type="ECO:0000256" key="5">
    <source>
        <dbReference type="PROSITE-ProRule" id="PRU01240"/>
    </source>
</evidence>
<dbReference type="GO" id="GO:0004252">
    <property type="term" value="F:serine-type endopeptidase activity"/>
    <property type="evidence" value="ECO:0007669"/>
    <property type="project" value="UniProtKB-UniRule"/>
</dbReference>
<gene>
    <name evidence="8" type="ORF">COMA2_10051</name>
</gene>
<evidence type="ECO:0000256" key="2">
    <source>
        <dbReference type="ARBA" id="ARBA00022670"/>
    </source>
</evidence>
<comment type="similarity">
    <text evidence="1 5 6">Belongs to the peptidase S8 family.</text>
</comment>
<feature type="active site" description="Charge relay system" evidence="5">
    <location>
        <position position="166"/>
    </location>
</feature>
<evidence type="ECO:0000256" key="3">
    <source>
        <dbReference type="ARBA" id="ARBA00022801"/>
    </source>
</evidence>
<keyword evidence="9" id="KW-1185">Reference proteome</keyword>
<sequence>MGKTISGSYWKSMAVLLTTLFVNDFSPRLTVPAFSQSHGLVQGADAVVRKATSAGMVRVIARLSKPAAPEGQPLEREGLASARRNLEQAMESVGAVNSEPIEGLPYVVLEVDRRQLDSLLRSGMIEAIQEDRIDHTFLAQSVPLINVPNAWNVGARGAGQTVAILDTGVDSNHTFLAGRVVSEACFSSNSATQGASTVCPNGQTNQTGARAGAACVGIAGCDHGTHIAGIAAGRGNNFSGVAPDANIIAIQVFSRLVDTPGGAQNCRRMGRASPCVGSFISDQIRGLQEVLNLSNQFGIIAANMSIGGDRFESACDTDSRKAVIDRLRDHGIVTVISSGNDGFTNAVGAPGCISTAVTVGSTTKRDIVSDFSNSAPTVDLLAPGSSINSSVPGNNFAIFSGTSMAAPHVAGAFAVLASRAPGATIDQIQNALISTGVDVTDTRNNLSRPRINVGNALEALAPPSNWQVASSDGTKFTHAGEWIKGWATGEYWRPFVADVNGGGKADLVVWFPGR</sequence>
<feature type="active site" description="Charge relay system" evidence="5">
    <location>
        <position position="223"/>
    </location>
</feature>
<proteinExistence type="inferred from homology"/>
<reference evidence="9" key="1">
    <citation type="submission" date="2015-10" db="EMBL/GenBank/DDBJ databases">
        <authorList>
            <person name="Luecker S."/>
            <person name="Luecker S."/>
        </authorList>
    </citation>
    <scope>NUCLEOTIDE SEQUENCE [LARGE SCALE GENOMIC DNA]</scope>
</reference>
<evidence type="ECO:0000256" key="4">
    <source>
        <dbReference type="ARBA" id="ARBA00022825"/>
    </source>
</evidence>
<evidence type="ECO:0000313" key="9">
    <source>
        <dbReference type="Proteomes" id="UP000198736"/>
    </source>
</evidence>
<dbReference type="InterPro" id="IPR036852">
    <property type="entry name" value="Peptidase_S8/S53_dom_sf"/>
</dbReference>
<dbReference type="Pfam" id="PF00082">
    <property type="entry name" value="Peptidase_S8"/>
    <property type="match status" value="1"/>
</dbReference>
<dbReference type="PANTHER" id="PTHR43806:SF11">
    <property type="entry name" value="CEREVISIN-RELATED"/>
    <property type="match status" value="1"/>
</dbReference>
<dbReference type="PROSITE" id="PS00138">
    <property type="entry name" value="SUBTILASE_SER"/>
    <property type="match status" value="1"/>
</dbReference>
<dbReference type="InterPro" id="IPR022398">
    <property type="entry name" value="Peptidase_S8_His-AS"/>
</dbReference>
<keyword evidence="4 5" id="KW-0720">Serine protease</keyword>